<evidence type="ECO:0000256" key="1">
    <source>
        <dbReference type="ARBA" id="ARBA00004829"/>
    </source>
</evidence>
<dbReference type="Proteomes" id="UP000182054">
    <property type="component" value="Unassembled WGS sequence"/>
</dbReference>
<dbReference type="PANTHER" id="PTHR43734">
    <property type="entry name" value="PHYTOENE DESATURASE"/>
    <property type="match status" value="1"/>
</dbReference>
<evidence type="ECO:0000256" key="4">
    <source>
        <dbReference type="RuleBase" id="RU362075"/>
    </source>
</evidence>
<evidence type="ECO:0000313" key="7">
    <source>
        <dbReference type="Proteomes" id="UP000182054"/>
    </source>
</evidence>
<gene>
    <name evidence="6" type="ORF">SAMN05444374_1075</name>
</gene>
<dbReference type="PANTHER" id="PTHR43734:SF1">
    <property type="entry name" value="PHYTOENE DESATURASE"/>
    <property type="match status" value="1"/>
</dbReference>
<protein>
    <submittedName>
        <fullName evidence="6">Phytoene desaturase</fullName>
    </submittedName>
</protein>
<evidence type="ECO:0000259" key="5">
    <source>
        <dbReference type="Pfam" id="PF01593"/>
    </source>
</evidence>
<sequence>MTRAVVVGAGVGGLAAAARLSHGGYDVTVLEQSADLGGKLGIVRRDGFVFDTGPSLVTMPHVLRAVFDDTGGPADLPLERLPVACRYRFPDGTVLTMPGHAERIPDALDAALGAGAGEQWSAFSARAERIWDATHAAFLESSIGPRELITLGRRVGDVRTIAPWSSLRGLGARYLTDPRLRMMLDRYATYTGSDPRRAPAALATVPHVEQRWGSWHVPGGLHRIAEALADRARLCGTDIRTSVTVTGIATEGGRVRGVHTTAGTVDADVVIANADAEQVYRDLLPPSRRTALTRRRIGATTPSLSGFVVLLALRGRDPDTPHHRILFPEHYDDEFDAVFGTRSRAAHPAADPTVYVSAPNDPALRPNEDSEAWFVLVNAARHGRGSRALVDWDAPGLAETYADRILSIMAARGVDVRDRVLWRQILSPADLERRTMTPGGSIYGTSSNGALAAFLRPANRSPVDGLFLVGGSSHPGGGLPLVTLSAEIVDRMVRSR</sequence>
<organism evidence="6 7">
    <name type="scientific">Rhodococcoides kroppenstedtii</name>
    <dbReference type="NCBI Taxonomy" id="293050"/>
    <lineage>
        <taxon>Bacteria</taxon>
        <taxon>Bacillati</taxon>
        <taxon>Actinomycetota</taxon>
        <taxon>Actinomycetes</taxon>
        <taxon>Mycobacteriales</taxon>
        <taxon>Nocardiaceae</taxon>
        <taxon>Rhodococcoides</taxon>
    </lineage>
</organism>
<proteinExistence type="inferred from homology"/>
<dbReference type="InterPro" id="IPR014105">
    <property type="entry name" value="Carotenoid/retinoid_OxRdtase"/>
</dbReference>
<evidence type="ECO:0000256" key="3">
    <source>
        <dbReference type="ARBA" id="ARBA00023002"/>
    </source>
</evidence>
<dbReference type="SUPFAM" id="SSF51905">
    <property type="entry name" value="FAD/NAD(P)-binding domain"/>
    <property type="match status" value="1"/>
</dbReference>
<dbReference type="GO" id="GO:0016491">
    <property type="term" value="F:oxidoreductase activity"/>
    <property type="evidence" value="ECO:0007669"/>
    <property type="project" value="UniProtKB-KW"/>
</dbReference>
<dbReference type="NCBIfam" id="TIGR02734">
    <property type="entry name" value="crtI_fam"/>
    <property type="match status" value="1"/>
</dbReference>
<keyword evidence="3 4" id="KW-0560">Oxidoreductase</keyword>
<evidence type="ECO:0000256" key="2">
    <source>
        <dbReference type="ARBA" id="ARBA00022746"/>
    </source>
</evidence>
<dbReference type="Pfam" id="PF01593">
    <property type="entry name" value="Amino_oxidase"/>
    <property type="match status" value="1"/>
</dbReference>
<reference evidence="6 7" key="1">
    <citation type="submission" date="2016-10" db="EMBL/GenBank/DDBJ databases">
        <authorList>
            <person name="de Groot N.N."/>
        </authorList>
    </citation>
    <scope>NUCLEOTIDE SEQUENCE [LARGE SCALE GENOMIC DNA]</scope>
    <source>
        <strain evidence="6 7">DSM 44908</strain>
    </source>
</reference>
<keyword evidence="2 4" id="KW-0125">Carotenoid biosynthesis</keyword>
<evidence type="ECO:0000313" key="6">
    <source>
        <dbReference type="EMBL" id="SFA51665.1"/>
    </source>
</evidence>
<dbReference type="RefSeq" id="WP_068365913.1">
    <property type="nucleotide sequence ID" value="NZ_FOJN01000007.1"/>
</dbReference>
<dbReference type="EMBL" id="FOJN01000007">
    <property type="protein sequence ID" value="SFA51665.1"/>
    <property type="molecule type" value="Genomic_DNA"/>
</dbReference>
<feature type="domain" description="Amine oxidase" evidence="5">
    <location>
        <begin position="12"/>
        <end position="288"/>
    </location>
</feature>
<name>A0A1I0TIT7_9NOCA</name>
<dbReference type="GO" id="GO:0016117">
    <property type="term" value="P:carotenoid biosynthetic process"/>
    <property type="evidence" value="ECO:0007669"/>
    <property type="project" value="UniProtKB-KW"/>
</dbReference>
<dbReference type="Gene3D" id="3.50.50.60">
    <property type="entry name" value="FAD/NAD(P)-binding domain"/>
    <property type="match status" value="2"/>
</dbReference>
<comment type="similarity">
    <text evidence="4">Belongs to the carotenoid/retinoid oxidoreductase family.</text>
</comment>
<dbReference type="GeneID" id="85485937"/>
<dbReference type="InterPro" id="IPR036188">
    <property type="entry name" value="FAD/NAD-bd_sf"/>
</dbReference>
<dbReference type="AlphaFoldDB" id="A0A1I0TIT7"/>
<accession>A0A1I0TIT7</accession>
<dbReference type="InterPro" id="IPR002937">
    <property type="entry name" value="Amino_oxidase"/>
</dbReference>
<dbReference type="OrthoDB" id="9774675at2"/>
<comment type="pathway">
    <text evidence="1 4">Carotenoid biosynthesis.</text>
</comment>